<keyword evidence="2" id="KW-1133">Transmembrane helix</keyword>
<evidence type="ECO:0000256" key="2">
    <source>
        <dbReference type="SAM" id="Phobius"/>
    </source>
</evidence>
<protein>
    <recommendedName>
        <fullName evidence="5">Integral membrane protein</fullName>
    </recommendedName>
</protein>
<gene>
    <name evidence="3" type="ORF">V2S66_26355</name>
</gene>
<reference evidence="3 4" key="1">
    <citation type="submission" date="2023-12" db="EMBL/GenBank/DDBJ databases">
        <title>Streptomyces sp. V4-01.</title>
        <authorList>
            <person name="Somphong A."/>
            <person name="Phongsopitanun W."/>
        </authorList>
    </citation>
    <scope>NUCLEOTIDE SEQUENCE [LARGE SCALE GENOMIC DNA]</scope>
    <source>
        <strain evidence="3 4">V4-01</strain>
    </source>
</reference>
<keyword evidence="4" id="KW-1185">Reference proteome</keyword>
<dbReference type="RefSeq" id="WP_330799143.1">
    <property type="nucleotide sequence ID" value="NZ_JAZEWV010000029.1"/>
</dbReference>
<name>A0ABU7PI26_9ACTN</name>
<evidence type="ECO:0000256" key="1">
    <source>
        <dbReference type="SAM" id="MobiDB-lite"/>
    </source>
</evidence>
<feature type="compositionally biased region" description="Gly residues" evidence="1">
    <location>
        <begin position="73"/>
        <end position="87"/>
    </location>
</feature>
<keyword evidence="2" id="KW-0812">Transmembrane</keyword>
<feature type="compositionally biased region" description="Basic and acidic residues" evidence="1">
    <location>
        <begin position="148"/>
        <end position="162"/>
    </location>
</feature>
<feature type="transmembrane region" description="Helical" evidence="2">
    <location>
        <begin position="308"/>
        <end position="327"/>
    </location>
</feature>
<dbReference type="Proteomes" id="UP001344658">
    <property type="component" value="Unassembled WGS sequence"/>
</dbReference>
<comment type="caution">
    <text evidence="3">The sequence shown here is derived from an EMBL/GenBank/DDBJ whole genome shotgun (WGS) entry which is preliminary data.</text>
</comment>
<dbReference type="EMBL" id="JAZEWV010000029">
    <property type="protein sequence ID" value="MEE4545478.1"/>
    <property type="molecule type" value="Genomic_DNA"/>
</dbReference>
<organism evidence="3 4">
    <name type="scientific">Actinacidiphila polyblastidii</name>
    <dbReference type="NCBI Taxonomy" id="3110430"/>
    <lineage>
        <taxon>Bacteria</taxon>
        <taxon>Bacillati</taxon>
        <taxon>Actinomycetota</taxon>
        <taxon>Actinomycetes</taxon>
        <taxon>Kitasatosporales</taxon>
        <taxon>Streptomycetaceae</taxon>
        <taxon>Actinacidiphila</taxon>
    </lineage>
</organism>
<keyword evidence="2" id="KW-0472">Membrane</keyword>
<evidence type="ECO:0000313" key="4">
    <source>
        <dbReference type="Proteomes" id="UP001344658"/>
    </source>
</evidence>
<feature type="transmembrane region" description="Helical" evidence="2">
    <location>
        <begin position="268"/>
        <end position="296"/>
    </location>
</feature>
<feature type="compositionally biased region" description="Basic and acidic residues" evidence="1">
    <location>
        <begin position="119"/>
        <end position="140"/>
    </location>
</feature>
<evidence type="ECO:0008006" key="5">
    <source>
        <dbReference type="Google" id="ProtNLM"/>
    </source>
</evidence>
<feature type="region of interest" description="Disordered" evidence="1">
    <location>
        <begin position="41"/>
        <end position="202"/>
    </location>
</feature>
<evidence type="ECO:0000313" key="3">
    <source>
        <dbReference type="EMBL" id="MEE4545478.1"/>
    </source>
</evidence>
<accession>A0ABU7PI26</accession>
<proteinExistence type="predicted"/>
<sequence>MGVESDRLVFDYLSRVGDLAQAALPAAQRMQLVAQLRQDIDRERGGADSPATVRRILGRIGSPDAVVEAATGSPGGTGASAAGGRGGADSAEPYREPPPGSYGPYAEQPRPKRAPGTDGPDRSDRADRADRRDGTQDRAKARARAKAAAKDAGDDAGAKGEEPGPQVPRPRRDRREEPDWWRTDPRGGRPRAGDELAGLPGMSGGVFIPFDDEDLDEDDDFPPRRRPRTVAALEEDEEEAYEEEPVPAARRGLAPRLRRAGRGWGSPVLLLAAALLVAGAAIGSLIPLGLGWLLAYLSRRLSRPQAKFAVLGIPAGAAAGLVVWVWGRDTGKWGTPVAQGQVGQAFQGAYPAAIRLAAVGTALYLLWRSRRTG</sequence>
<feature type="compositionally biased region" description="Basic and acidic residues" evidence="1">
    <location>
        <begin position="173"/>
        <end position="194"/>
    </location>
</feature>
<feature type="transmembrane region" description="Helical" evidence="2">
    <location>
        <begin position="347"/>
        <end position="367"/>
    </location>
</feature>